<dbReference type="EC" id="2.1.1.163" evidence="2"/>
<sequence>MNGNYFHELAAKYDAWFRTPHGSYVQYYEHEMIMSLADIKADMNIADVGCGTGLYTEELCRVGAKVVGIDISPEMLKIAAQKTIEYRDKVEFVEGDAASLPFDDNSFDLVFSVTAMEFFQKPKQCLHEMHRILRPGGHMVVATLNSLSLWSMQRRLKSLFTKTIFSHAHFYSIYDIKSMIRPHRITGWRGGIFVPPFAPKWAINNPELIEQIGQKLVPQLGAFVVVRIDK</sequence>
<keyword evidence="2" id="KW-0830">Ubiquinone</keyword>
<dbReference type="InterPro" id="IPR013216">
    <property type="entry name" value="Methyltransf_11"/>
</dbReference>
<protein>
    <submittedName>
        <fullName evidence="2">Ubiquinone/menaquinone biosynthesis C-methyltransferase UbiE</fullName>
        <ecNumber evidence="2">2.1.1.163</ecNumber>
    </submittedName>
</protein>
<dbReference type="PANTHER" id="PTHR43591:SF24">
    <property type="entry name" value="2-METHOXY-6-POLYPRENYL-1,4-BENZOQUINOL METHYLASE, MITOCHONDRIAL"/>
    <property type="match status" value="1"/>
</dbReference>
<evidence type="ECO:0000313" key="2">
    <source>
        <dbReference type="EMBL" id="MPM65269.1"/>
    </source>
</evidence>
<dbReference type="AlphaFoldDB" id="A0A645BIH4"/>
<evidence type="ECO:0000259" key="1">
    <source>
        <dbReference type="Pfam" id="PF08241"/>
    </source>
</evidence>
<dbReference type="GO" id="GO:0043770">
    <property type="term" value="F:demethylmenaquinone methyltransferase activity"/>
    <property type="evidence" value="ECO:0007669"/>
    <property type="project" value="UniProtKB-EC"/>
</dbReference>
<dbReference type="SUPFAM" id="SSF53335">
    <property type="entry name" value="S-adenosyl-L-methionine-dependent methyltransferases"/>
    <property type="match status" value="1"/>
</dbReference>
<dbReference type="CDD" id="cd02440">
    <property type="entry name" value="AdoMet_MTases"/>
    <property type="match status" value="1"/>
</dbReference>
<comment type="caution">
    <text evidence="2">The sequence shown here is derived from an EMBL/GenBank/DDBJ whole genome shotgun (WGS) entry which is preliminary data.</text>
</comment>
<accession>A0A645BIH4</accession>
<organism evidence="2">
    <name type="scientific">bioreactor metagenome</name>
    <dbReference type="NCBI Taxonomy" id="1076179"/>
    <lineage>
        <taxon>unclassified sequences</taxon>
        <taxon>metagenomes</taxon>
        <taxon>ecological metagenomes</taxon>
    </lineage>
</organism>
<dbReference type="Gene3D" id="3.40.50.150">
    <property type="entry name" value="Vaccinia Virus protein VP39"/>
    <property type="match status" value="1"/>
</dbReference>
<dbReference type="Pfam" id="PF08241">
    <property type="entry name" value="Methyltransf_11"/>
    <property type="match status" value="1"/>
</dbReference>
<dbReference type="InterPro" id="IPR029063">
    <property type="entry name" value="SAM-dependent_MTases_sf"/>
</dbReference>
<gene>
    <name evidence="2" type="primary">ubiE_92</name>
    <name evidence="2" type="ORF">SDC9_112164</name>
</gene>
<dbReference type="PANTHER" id="PTHR43591">
    <property type="entry name" value="METHYLTRANSFERASE"/>
    <property type="match status" value="1"/>
</dbReference>
<name>A0A645BIH4_9ZZZZ</name>
<reference evidence="2" key="1">
    <citation type="submission" date="2019-08" db="EMBL/GenBank/DDBJ databases">
        <authorList>
            <person name="Kucharzyk K."/>
            <person name="Murdoch R.W."/>
            <person name="Higgins S."/>
            <person name="Loffler F."/>
        </authorList>
    </citation>
    <scope>NUCLEOTIDE SEQUENCE</scope>
</reference>
<proteinExistence type="predicted"/>
<keyword evidence="2" id="KW-0489">Methyltransferase</keyword>
<dbReference type="GO" id="GO:0032259">
    <property type="term" value="P:methylation"/>
    <property type="evidence" value="ECO:0007669"/>
    <property type="project" value="UniProtKB-KW"/>
</dbReference>
<feature type="domain" description="Methyltransferase type 11" evidence="1">
    <location>
        <begin position="47"/>
        <end position="141"/>
    </location>
</feature>
<keyword evidence="2" id="KW-0808">Transferase</keyword>
<dbReference type="EMBL" id="VSSQ01020425">
    <property type="protein sequence ID" value="MPM65269.1"/>
    <property type="molecule type" value="Genomic_DNA"/>
</dbReference>
<dbReference type="GO" id="GO:0008757">
    <property type="term" value="F:S-adenosylmethionine-dependent methyltransferase activity"/>
    <property type="evidence" value="ECO:0007669"/>
    <property type="project" value="InterPro"/>
</dbReference>